<keyword evidence="3 6" id="KW-0812">Transmembrane</keyword>
<evidence type="ECO:0000256" key="3">
    <source>
        <dbReference type="ARBA" id="ARBA00022692"/>
    </source>
</evidence>
<protein>
    <submittedName>
        <fullName evidence="7">ER-derived vesicles protein erv29</fullName>
    </submittedName>
</protein>
<dbReference type="Pfam" id="PF02077">
    <property type="entry name" value="SURF4"/>
    <property type="match status" value="1"/>
</dbReference>
<keyword evidence="4 6" id="KW-1133">Transmembrane helix</keyword>
<reference evidence="7 8" key="1">
    <citation type="submission" date="2023-09" db="EMBL/GenBank/DDBJ databases">
        <title>Pangenome analysis of Batrachochytrium dendrobatidis and related Chytrids.</title>
        <authorList>
            <person name="Yacoub M.N."/>
            <person name="Stajich J.E."/>
            <person name="James T.Y."/>
        </authorList>
    </citation>
    <scope>NUCLEOTIDE SEQUENCE [LARGE SCALE GENOMIC DNA]</scope>
    <source>
        <strain evidence="7 8">JEL0888</strain>
    </source>
</reference>
<dbReference type="Proteomes" id="UP001527925">
    <property type="component" value="Unassembled WGS sequence"/>
</dbReference>
<feature type="transmembrane region" description="Helical" evidence="6">
    <location>
        <begin position="138"/>
        <end position="157"/>
    </location>
</feature>
<comment type="subcellular location">
    <subcellularLocation>
        <location evidence="1">Membrane</location>
        <topology evidence="1">Multi-pass membrane protein</topology>
    </subcellularLocation>
</comment>
<sequence>MSAANFSDQVEAFLTRASLPLKPYLPVIARFLLVVTFLEDAIRISGLAEVFLGGNVAVMIVCSVLAILKRNTEIAVGGLFAVIVSQALGYGLIFDSNFFFRNLSVAGGLVMLLADAQSSKRKPLFAGLPTLNENDKHAYLQLLGRVLLVFLFINFVISGEFSILRLVVTIVSLIGCVMVVVGFKAKISAWILVAFLSISNVVLNNWWSLHQDFLKYDFFQTLSIMGGFLLLANLGAGGYSMDEKKKNF</sequence>
<gene>
    <name evidence="7" type="primary">ERV29</name>
    <name evidence="7" type="ORF">HK105_200619</name>
</gene>
<evidence type="ECO:0000256" key="1">
    <source>
        <dbReference type="ARBA" id="ARBA00004141"/>
    </source>
</evidence>
<feature type="transmembrane region" description="Helical" evidence="6">
    <location>
        <begin position="190"/>
        <end position="207"/>
    </location>
</feature>
<evidence type="ECO:0000256" key="4">
    <source>
        <dbReference type="ARBA" id="ARBA00022989"/>
    </source>
</evidence>
<evidence type="ECO:0000256" key="5">
    <source>
        <dbReference type="ARBA" id="ARBA00023136"/>
    </source>
</evidence>
<evidence type="ECO:0000313" key="8">
    <source>
        <dbReference type="Proteomes" id="UP001527925"/>
    </source>
</evidence>
<dbReference type="InterPro" id="IPR002995">
    <property type="entry name" value="Surf4"/>
</dbReference>
<keyword evidence="8" id="KW-1185">Reference proteome</keyword>
<feature type="transmembrane region" description="Helical" evidence="6">
    <location>
        <begin position="219"/>
        <end position="239"/>
    </location>
</feature>
<name>A0ABR4NJL2_9FUNG</name>
<accession>A0ABR4NJL2</accession>
<evidence type="ECO:0000313" key="7">
    <source>
        <dbReference type="EMBL" id="KAL2919705.1"/>
    </source>
</evidence>
<feature type="transmembrane region" description="Helical" evidence="6">
    <location>
        <begin position="75"/>
        <end position="93"/>
    </location>
</feature>
<evidence type="ECO:0000256" key="2">
    <source>
        <dbReference type="ARBA" id="ARBA00006945"/>
    </source>
</evidence>
<feature type="transmembrane region" description="Helical" evidence="6">
    <location>
        <begin position="50"/>
        <end position="68"/>
    </location>
</feature>
<evidence type="ECO:0000256" key="6">
    <source>
        <dbReference type="SAM" id="Phobius"/>
    </source>
</evidence>
<proteinExistence type="inferred from homology"/>
<comment type="caution">
    <text evidence="7">The sequence shown here is derived from an EMBL/GenBank/DDBJ whole genome shotgun (WGS) entry which is preliminary data.</text>
</comment>
<keyword evidence="5 6" id="KW-0472">Membrane</keyword>
<feature type="transmembrane region" description="Helical" evidence="6">
    <location>
        <begin position="163"/>
        <end position="183"/>
    </location>
</feature>
<comment type="similarity">
    <text evidence="2">Belongs to the SURF4 family.</text>
</comment>
<organism evidence="7 8">
    <name type="scientific">Polyrhizophydium stewartii</name>
    <dbReference type="NCBI Taxonomy" id="2732419"/>
    <lineage>
        <taxon>Eukaryota</taxon>
        <taxon>Fungi</taxon>
        <taxon>Fungi incertae sedis</taxon>
        <taxon>Chytridiomycota</taxon>
        <taxon>Chytridiomycota incertae sedis</taxon>
        <taxon>Chytridiomycetes</taxon>
        <taxon>Rhizophydiales</taxon>
        <taxon>Rhizophydiales incertae sedis</taxon>
        <taxon>Polyrhizophydium</taxon>
    </lineage>
</organism>
<dbReference type="EMBL" id="JADGIZ020000002">
    <property type="protein sequence ID" value="KAL2919705.1"/>
    <property type="molecule type" value="Genomic_DNA"/>
</dbReference>